<evidence type="ECO:0000256" key="2">
    <source>
        <dbReference type="ARBA" id="ARBA00022549"/>
    </source>
</evidence>
<keyword evidence="4" id="KW-0456">Lyase</keyword>
<accession>A0ABR8F6Z9</accession>
<reference evidence="5 6" key="1">
    <citation type="journal article" date="2020" name="ISME J.">
        <title>Comparative genomics reveals insights into cyanobacterial evolution and habitat adaptation.</title>
        <authorList>
            <person name="Chen M.Y."/>
            <person name="Teng W.K."/>
            <person name="Zhao L."/>
            <person name="Hu C.X."/>
            <person name="Zhou Y.K."/>
            <person name="Han B.P."/>
            <person name="Song L.R."/>
            <person name="Shu W.S."/>
        </authorList>
    </citation>
    <scope>NUCLEOTIDE SEQUENCE [LARGE SCALE GENOMIC DNA]</scope>
    <source>
        <strain evidence="5 6">FACHB-391</strain>
    </source>
</reference>
<keyword evidence="3" id="KW-0605">Phycobilisome</keyword>
<evidence type="ECO:0000313" key="6">
    <source>
        <dbReference type="Proteomes" id="UP000604661"/>
    </source>
</evidence>
<keyword evidence="6" id="KW-1185">Reference proteome</keyword>
<dbReference type="Gene3D" id="1.25.10.10">
    <property type="entry name" value="Leucine-rich Repeat Variant"/>
    <property type="match status" value="5"/>
</dbReference>
<dbReference type="RefSeq" id="WP_190892291.1">
    <property type="nucleotide sequence ID" value="NZ_JACJTE010000098.1"/>
</dbReference>
<dbReference type="EMBL" id="JACJTE010000098">
    <property type="protein sequence ID" value="MBD2565620.1"/>
    <property type="molecule type" value="Genomic_DNA"/>
</dbReference>
<evidence type="ECO:0000256" key="1">
    <source>
        <dbReference type="ARBA" id="ARBA00009299"/>
    </source>
</evidence>
<dbReference type="InterPro" id="IPR011989">
    <property type="entry name" value="ARM-like"/>
</dbReference>
<comment type="caution">
    <text evidence="5">The sequence shown here is derived from an EMBL/GenBank/DDBJ whole genome shotgun (WGS) entry which is preliminary data.</text>
</comment>
<dbReference type="SUPFAM" id="SSF48371">
    <property type="entry name" value="ARM repeat"/>
    <property type="match status" value="1"/>
</dbReference>
<protein>
    <submittedName>
        <fullName evidence="5">HEAT repeat domain-containing protein</fullName>
    </submittedName>
</protein>
<keyword evidence="2" id="KW-0042">Antenna complex</keyword>
<comment type="similarity">
    <text evidence="1">Belongs to the CpcE/RpcE/PecE family.</text>
</comment>
<dbReference type="PANTHER" id="PTHR12697">
    <property type="entry name" value="PBS LYASE HEAT-LIKE PROTEIN"/>
    <property type="match status" value="1"/>
</dbReference>
<dbReference type="Pfam" id="PF13646">
    <property type="entry name" value="HEAT_2"/>
    <property type="match status" value="3"/>
</dbReference>
<organism evidence="5 6">
    <name type="scientific">Nostoc linckia FACHB-391</name>
    <dbReference type="NCBI Taxonomy" id="2692906"/>
    <lineage>
        <taxon>Bacteria</taxon>
        <taxon>Bacillati</taxon>
        <taxon>Cyanobacteriota</taxon>
        <taxon>Cyanophyceae</taxon>
        <taxon>Nostocales</taxon>
        <taxon>Nostocaceae</taxon>
        <taxon>Nostoc</taxon>
    </lineage>
</organism>
<sequence length="686" mass="75162">MTFGNDKQPSVLLAILEIAIMTTLPIMFVPSTTQATHTRLSEVDHAEVTILMASAQINKQACSSLKISQTIERLQSQIVEPTQILLECGTAATVPLIQLLEDESKNTLSRRAAARVLSQIGSQEAIAALIRLVQQNRSDIRDSALRAIADINPQARDAVPILTVAVADKNLEVSKVGMEALRRIDPAVPNQVISFLQEALRSNNAQRRSTVRSLLDQLSSNSQPDISLLTQALESQHEPTRAIAAYVLVQLGNKAQVAIPVLTAALFDESSSVRDTAACALGRIGSREAITVLITQLKTGNEATQTSAAIGLSSLTAEAREALPVLIAALRDDNEKVRSMAAYALGQMEKHARRAIPALLGVLSDRNPSIRGSAIHALGQIAPDDPRVIRAIVRQSSLESDLTVLNNAAETLRQITPAAMPTLLEIIAFDKSWQNVMIADTLVGRFNPTILPSLTSEASLLLIPAVLRRYSELLYPYNYYTKGLVTSSSYFKRQLTPQVISQLVEILKDGNQDIRLRGNASMAIGLADLESPLIKILEDENQDIALRTDAVIALGFTSGSSVAISSLIKFVRQHPAYHLGLRLSKEQLREYLFSKLSNDELNLLGFTFITLLKFHTSNEANLFFNQFEQENSVLFSELKNLISLVNGADGPAMVRLLQETSPTPAICRITFMQRFLWRCRKPLKIS</sequence>
<proteinExistence type="inferred from homology"/>
<evidence type="ECO:0000256" key="4">
    <source>
        <dbReference type="ARBA" id="ARBA00023239"/>
    </source>
</evidence>
<name>A0ABR8F6Z9_NOSLI</name>
<evidence type="ECO:0000313" key="5">
    <source>
        <dbReference type="EMBL" id="MBD2565620.1"/>
    </source>
</evidence>
<dbReference type="InterPro" id="IPR004155">
    <property type="entry name" value="PBS_lyase_HEAT"/>
</dbReference>
<gene>
    <name evidence="5" type="ORF">H6G95_34670</name>
</gene>
<dbReference type="PANTHER" id="PTHR12697:SF5">
    <property type="entry name" value="DEOXYHYPUSINE HYDROXYLASE"/>
    <property type="match status" value="1"/>
</dbReference>
<dbReference type="SMART" id="SM00567">
    <property type="entry name" value="EZ_HEAT"/>
    <property type="match status" value="8"/>
</dbReference>
<evidence type="ECO:0000256" key="3">
    <source>
        <dbReference type="ARBA" id="ARBA00022738"/>
    </source>
</evidence>
<dbReference type="InterPro" id="IPR016024">
    <property type="entry name" value="ARM-type_fold"/>
</dbReference>
<dbReference type="Proteomes" id="UP000604661">
    <property type="component" value="Unassembled WGS sequence"/>
</dbReference>